<feature type="transmembrane region" description="Helical" evidence="1">
    <location>
        <begin position="35"/>
        <end position="64"/>
    </location>
</feature>
<keyword evidence="3" id="KW-1185">Reference proteome</keyword>
<keyword evidence="1" id="KW-0812">Transmembrane</keyword>
<feature type="transmembrane region" description="Helical" evidence="1">
    <location>
        <begin position="6"/>
        <end position="23"/>
    </location>
</feature>
<dbReference type="RefSeq" id="WP_312644096.1">
    <property type="nucleotide sequence ID" value="NZ_CP116967.1"/>
</dbReference>
<evidence type="ECO:0000313" key="3">
    <source>
        <dbReference type="Proteomes" id="UP001302719"/>
    </source>
</evidence>
<name>A0AA96JSR2_9BACT</name>
<dbReference type="Proteomes" id="UP001302719">
    <property type="component" value="Chromosome"/>
</dbReference>
<dbReference type="AlphaFoldDB" id="A0AA96JSR2"/>
<organism evidence="2 3">
    <name type="scientific">Candidatus Nitrospira allomarina</name>
    <dbReference type="NCBI Taxonomy" id="3020900"/>
    <lineage>
        <taxon>Bacteria</taxon>
        <taxon>Pseudomonadati</taxon>
        <taxon>Nitrospirota</taxon>
        <taxon>Nitrospiria</taxon>
        <taxon>Nitrospirales</taxon>
        <taxon>Nitrospiraceae</taxon>
        <taxon>Nitrospira</taxon>
    </lineage>
</organism>
<keyword evidence="1" id="KW-0472">Membrane</keyword>
<gene>
    <name evidence="2" type="ORF">PP769_00975</name>
</gene>
<keyword evidence="1" id="KW-1133">Transmembrane helix</keyword>
<accession>A0AA96JSR2</accession>
<proteinExistence type="predicted"/>
<dbReference type="KEGG" id="nall:PP769_00975"/>
<sequence length="176" mass="20242">MHKQIFGFLGIVLIICFLGWIDWQTGYELNFFVFYFIPVIIAAWFYGIHLTIAISIICACVWFVADKLSGHNYSSNILAIWNTFIRLSSFVIIGLSICKINILLQLEKNKADDLRKALLEIKMLESFLSICSVCKKIRNEEGNWQQIESYISKHSGTEFSHGYCPECAKKALEELD</sequence>
<evidence type="ECO:0000313" key="2">
    <source>
        <dbReference type="EMBL" id="WNM58365.1"/>
    </source>
</evidence>
<dbReference type="EMBL" id="CP116967">
    <property type="protein sequence ID" value="WNM58365.1"/>
    <property type="molecule type" value="Genomic_DNA"/>
</dbReference>
<feature type="transmembrane region" description="Helical" evidence="1">
    <location>
        <begin position="84"/>
        <end position="106"/>
    </location>
</feature>
<evidence type="ECO:0000256" key="1">
    <source>
        <dbReference type="SAM" id="Phobius"/>
    </source>
</evidence>
<protein>
    <submittedName>
        <fullName evidence="2">Uncharacterized protein</fullName>
    </submittedName>
</protein>
<reference evidence="2 3" key="1">
    <citation type="submission" date="2023-01" db="EMBL/GenBank/DDBJ databases">
        <title>Cultivation and genomic characterization of new, ubiquitous marine nitrite-oxidizing bacteria from the Nitrospirales.</title>
        <authorList>
            <person name="Mueller A.J."/>
            <person name="Daebeler A."/>
            <person name="Herbold C.W."/>
            <person name="Kirkegaard R.H."/>
            <person name="Daims H."/>
        </authorList>
    </citation>
    <scope>NUCLEOTIDE SEQUENCE [LARGE SCALE GENOMIC DNA]</scope>
    <source>
        <strain evidence="2 3">VA</strain>
    </source>
</reference>